<reference evidence="1 2" key="1">
    <citation type="submission" date="2016-10" db="EMBL/GenBank/DDBJ databases">
        <authorList>
            <person name="de Groot N.N."/>
        </authorList>
    </citation>
    <scope>NUCLEOTIDE SEQUENCE [LARGE SCALE GENOMIC DNA]</scope>
    <source>
        <strain evidence="1 2">DSM 21668</strain>
    </source>
</reference>
<proteinExistence type="predicted"/>
<evidence type="ECO:0000313" key="1">
    <source>
        <dbReference type="EMBL" id="SDM26375.1"/>
    </source>
</evidence>
<sequence length="111" mass="11940">MDADGTYSFSRVAAVQLEGYVGIHLSLSGHPSNKTEIELLIEYGDPSLAAAAATVELRDLQGRLQTRQQVDLINGTNRVRIPASGLSPGTYLIQVRNASLAHPLSLRAVKQ</sequence>
<protein>
    <submittedName>
        <fullName evidence="1">Por secretion system C-terminal sorting domain-containing protein</fullName>
    </submittedName>
</protein>
<keyword evidence="2" id="KW-1185">Reference proteome</keyword>
<dbReference type="NCBIfam" id="TIGR04183">
    <property type="entry name" value="Por_Secre_tail"/>
    <property type="match status" value="1"/>
</dbReference>
<dbReference type="EMBL" id="FNGS01000005">
    <property type="protein sequence ID" value="SDM26375.1"/>
    <property type="molecule type" value="Genomic_DNA"/>
</dbReference>
<evidence type="ECO:0000313" key="2">
    <source>
        <dbReference type="Proteomes" id="UP000198901"/>
    </source>
</evidence>
<dbReference type="AlphaFoldDB" id="A0A1G9RV42"/>
<gene>
    <name evidence="1" type="ORF">SAMN04488090_3026</name>
</gene>
<dbReference type="Proteomes" id="UP000198901">
    <property type="component" value="Unassembled WGS sequence"/>
</dbReference>
<dbReference type="InterPro" id="IPR026444">
    <property type="entry name" value="Secre_tail"/>
</dbReference>
<dbReference type="RefSeq" id="WP_143011107.1">
    <property type="nucleotide sequence ID" value="NZ_FNGS01000005.1"/>
</dbReference>
<name>A0A1G9RV42_9BACT</name>
<accession>A0A1G9RV42</accession>
<organism evidence="1 2">
    <name type="scientific">Siphonobacter aquaeclarae</name>
    <dbReference type="NCBI Taxonomy" id="563176"/>
    <lineage>
        <taxon>Bacteria</taxon>
        <taxon>Pseudomonadati</taxon>
        <taxon>Bacteroidota</taxon>
        <taxon>Cytophagia</taxon>
        <taxon>Cytophagales</taxon>
        <taxon>Cytophagaceae</taxon>
        <taxon>Siphonobacter</taxon>
    </lineage>
</organism>